<dbReference type="InterPro" id="IPR013762">
    <property type="entry name" value="Integrase-like_cat_sf"/>
</dbReference>
<evidence type="ECO:0000313" key="2">
    <source>
        <dbReference type="EMBL" id="SRX94511.1"/>
    </source>
</evidence>
<accession>A0A375Z011</accession>
<dbReference type="Proteomes" id="UP000252015">
    <property type="component" value="Unassembled WGS sequence"/>
</dbReference>
<keyword evidence="1" id="KW-0233">DNA recombination</keyword>
<dbReference type="GO" id="GO:0006310">
    <property type="term" value="P:DNA recombination"/>
    <property type="evidence" value="ECO:0007669"/>
    <property type="project" value="UniProtKB-KW"/>
</dbReference>
<evidence type="ECO:0000313" key="3">
    <source>
        <dbReference type="Proteomes" id="UP000252015"/>
    </source>
</evidence>
<sequence length="102" mass="11469">MFPSAAGTPRWVNNVNRTWREVRGDDYSWVTPKVFRKTAATAIEREFGAEAAAAQLGHSSPDITRRHYIDRATEAPDNRAALDRFAPKTANNPRTPPHLRVV</sequence>
<reference evidence="2 3" key="1">
    <citation type="submission" date="2018-05" db="EMBL/GenBank/DDBJ databases">
        <authorList>
            <consortium name="IHU Genomes"/>
        </authorList>
    </citation>
    <scope>NUCLEOTIDE SEQUENCE [LARGE SCALE GENOMIC DNA]</scope>
    <source>
        <strain evidence="2 3">P7336</strain>
    </source>
</reference>
<evidence type="ECO:0000256" key="1">
    <source>
        <dbReference type="ARBA" id="ARBA00023172"/>
    </source>
</evidence>
<protein>
    <submittedName>
        <fullName evidence="2">Integrase [Gordonia sp. KTR9]</fullName>
    </submittedName>
</protein>
<dbReference type="Gene3D" id="1.10.443.10">
    <property type="entry name" value="Intergrase catalytic core"/>
    <property type="match status" value="1"/>
</dbReference>
<organism evidence="2 3">
    <name type="scientific">Mycobacterium shimoidei</name>
    <dbReference type="NCBI Taxonomy" id="29313"/>
    <lineage>
        <taxon>Bacteria</taxon>
        <taxon>Bacillati</taxon>
        <taxon>Actinomycetota</taxon>
        <taxon>Actinomycetes</taxon>
        <taxon>Mycobacteriales</taxon>
        <taxon>Mycobacteriaceae</taxon>
        <taxon>Mycobacterium</taxon>
    </lineage>
</organism>
<dbReference type="RefSeq" id="WP_113963930.1">
    <property type="nucleotide sequence ID" value="NZ_UEGW01000001.1"/>
</dbReference>
<gene>
    <name evidence="2" type="ORF">MSP7336_02765</name>
</gene>
<dbReference type="SUPFAM" id="SSF56349">
    <property type="entry name" value="DNA breaking-rejoining enzymes"/>
    <property type="match status" value="1"/>
</dbReference>
<proteinExistence type="predicted"/>
<dbReference type="EMBL" id="UEGW01000001">
    <property type="protein sequence ID" value="SRX94511.1"/>
    <property type="molecule type" value="Genomic_DNA"/>
</dbReference>
<dbReference type="InterPro" id="IPR011010">
    <property type="entry name" value="DNA_brk_join_enz"/>
</dbReference>
<keyword evidence="3" id="KW-1185">Reference proteome</keyword>
<name>A0A375Z011_MYCSH</name>
<dbReference type="GO" id="GO:0015074">
    <property type="term" value="P:DNA integration"/>
    <property type="evidence" value="ECO:0007669"/>
    <property type="project" value="InterPro"/>
</dbReference>
<dbReference type="GO" id="GO:0003677">
    <property type="term" value="F:DNA binding"/>
    <property type="evidence" value="ECO:0007669"/>
    <property type="project" value="InterPro"/>
</dbReference>
<dbReference type="AlphaFoldDB" id="A0A375Z011"/>